<keyword evidence="3" id="KW-1185">Reference proteome</keyword>
<feature type="transmembrane region" description="Helical" evidence="1">
    <location>
        <begin position="27"/>
        <end position="51"/>
    </location>
</feature>
<dbReference type="Pfam" id="PF05656">
    <property type="entry name" value="DUF805"/>
    <property type="match status" value="1"/>
</dbReference>
<evidence type="ECO:0000313" key="3">
    <source>
        <dbReference type="Proteomes" id="UP001652564"/>
    </source>
</evidence>
<dbReference type="PANTHER" id="PTHR34980:SF2">
    <property type="entry name" value="INNER MEMBRANE PROTEIN YHAH-RELATED"/>
    <property type="match status" value="1"/>
</dbReference>
<evidence type="ECO:0000313" key="2">
    <source>
        <dbReference type="EMBL" id="MCV2871941.1"/>
    </source>
</evidence>
<keyword evidence="1" id="KW-1133">Transmembrane helix</keyword>
<keyword evidence="1" id="KW-0472">Membrane</keyword>
<reference evidence="2 3" key="1">
    <citation type="submission" date="2022-10" db="EMBL/GenBank/DDBJ databases">
        <title>Defluviimonas sp. nov., isolated from ocean surface sediments.</title>
        <authorList>
            <person name="He W."/>
            <person name="Wang L."/>
            <person name="Zhang D.-F."/>
        </authorList>
    </citation>
    <scope>NUCLEOTIDE SEQUENCE [LARGE SCALE GENOMIC DNA]</scope>
    <source>
        <strain evidence="2 3">WL0050</strain>
    </source>
</reference>
<dbReference type="PANTHER" id="PTHR34980">
    <property type="entry name" value="INNER MEMBRANE PROTEIN-RELATED-RELATED"/>
    <property type="match status" value="1"/>
</dbReference>
<proteinExistence type="predicted"/>
<comment type="caution">
    <text evidence="2">The sequence shown here is derived from an EMBL/GenBank/DDBJ whole genome shotgun (WGS) entry which is preliminary data.</text>
</comment>
<dbReference type="InterPro" id="IPR008523">
    <property type="entry name" value="DUF805"/>
</dbReference>
<dbReference type="EMBL" id="JAOWKZ010000002">
    <property type="protein sequence ID" value="MCV2871941.1"/>
    <property type="molecule type" value="Genomic_DNA"/>
</dbReference>
<organism evidence="2 3">
    <name type="scientific">Albidovulum litorale</name>
    <dbReference type="NCBI Taxonomy" id="2984134"/>
    <lineage>
        <taxon>Bacteria</taxon>
        <taxon>Pseudomonadati</taxon>
        <taxon>Pseudomonadota</taxon>
        <taxon>Alphaproteobacteria</taxon>
        <taxon>Rhodobacterales</taxon>
        <taxon>Paracoccaceae</taxon>
        <taxon>Albidovulum</taxon>
    </lineage>
</organism>
<feature type="transmembrane region" description="Helical" evidence="1">
    <location>
        <begin position="63"/>
        <end position="86"/>
    </location>
</feature>
<keyword evidence="1" id="KW-0812">Transmembrane</keyword>
<accession>A0ABT2ZLC4</accession>
<feature type="transmembrane region" description="Helical" evidence="1">
    <location>
        <begin position="98"/>
        <end position="125"/>
    </location>
</feature>
<dbReference type="Proteomes" id="UP001652564">
    <property type="component" value="Unassembled WGS sequence"/>
</dbReference>
<name>A0ABT2ZLC4_9RHOB</name>
<protein>
    <submittedName>
        <fullName evidence="2">DUF805 domain-containing protein</fullName>
    </submittedName>
</protein>
<sequence>MGFTEAIRTCLREKYFTFKGRASRSEYWYYTLFMFLVWMVLAAAFFGLGGFDAVETLEFTTMNYIVGGIALIVFIGLYIPSIAVMVRRFHDRNLSGWWVLAVFILSNIPYVGFLVSIASLVITVLKGTDGDNRFGPDPLRVQNGAEVFA</sequence>
<gene>
    <name evidence="2" type="ORF">OEZ71_06490</name>
</gene>
<evidence type="ECO:0000256" key="1">
    <source>
        <dbReference type="SAM" id="Phobius"/>
    </source>
</evidence>
<dbReference type="RefSeq" id="WP_263739146.1">
    <property type="nucleotide sequence ID" value="NZ_JAOWKZ010000002.1"/>
</dbReference>